<name>A0A2A7BIZ3_9BACI</name>
<dbReference type="Proteomes" id="UP000220111">
    <property type="component" value="Unassembled WGS sequence"/>
</dbReference>
<dbReference type="PANTHER" id="PTHR43861:SF1">
    <property type="entry name" value="TRANS-ACONITATE 2-METHYLTRANSFERASE"/>
    <property type="match status" value="1"/>
</dbReference>
<reference evidence="1 2" key="1">
    <citation type="submission" date="2017-09" db="EMBL/GenBank/DDBJ databases">
        <title>Large-scale bioinformatics analysis of Bacillus genomes uncovers conserved roles of natural products in bacterial physiology.</title>
        <authorList>
            <consortium name="Agbiome Team Llc"/>
            <person name="Bleich R.M."/>
            <person name="Grubbs K.J."/>
            <person name="Santa Maria K.C."/>
            <person name="Allen S.E."/>
            <person name="Farag S."/>
            <person name="Shank E.A."/>
            <person name="Bowers A."/>
        </authorList>
    </citation>
    <scope>NUCLEOTIDE SEQUENCE [LARGE SCALE GENOMIC DNA]</scope>
    <source>
        <strain evidence="1 2">AFS098222</strain>
    </source>
</reference>
<dbReference type="RefSeq" id="WP_048562762.1">
    <property type="nucleotide sequence ID" value="NZ_JANHMS010000151.1"/>
</dbReference>
<dbReference type="AlphaFoldDB" id="A0A2A7BIZ3"/>
<keyword evidence="1" id="KW-0808">Transferase</keyword>
<keyword evidence="1" id="KW-0489">Methyltransferase</keyword>
<proteinExistence type="predicted"/>
<organism evidence="1 2">
    <name type="scientific">Bacillus wiedmannii</name>
    <dbReference type="NCBI Taxonomy" id="1890302"/>
    <lineage>
        <taxon>Bacteria</taxon>
        <taxon>Bacillati</taxon>
        <taxon>Bacillota</taxon>
        <taxon>Bacilli</taxon>
        <taxon>Bacillales</taxon>
        <taxon>Bacillaceae</taxon>
        <taxon>Bacillus</taxon>
        <taxon>Bacillus cereus group</taxon>
    </lineage>
</organism>
<dbReference type="Gene3D" id="2.20.25.110">
    <property type="entry name" value="S-adenosyl-L-methionine-dependent methyltransferases"/>
    <property type="match status" value="1"/>
</dbReference>
<dbReference type="CDD" id="cd02440">
    <property type="entry name" value="AdoMet_MTases"/>
    <property type="match status" value="1"/>
</dbReference>
<dbReference type="PANTHER" id="PTHR43861">
    <property type="entry name" value="TRANS-ACONITATE 2-METHYLTRANSFERASE-RELATED"/>
    <property type="match status" value="1"/>
</dbReference>
<dbReference type="Gene3D" id="3.40.50.150">
    <property type="entry name" value="Vaccinia Virus protein VP39"/>
    <property type="match status" value="1"/>
</dbReference>
<protein>
    <submittedName>
        <fullName evidence="1">SAM-dependent methyltransferase</fullName>
    </submittedName>
</protein>
<dbReference type="EMBL" id="NVPQ01000152">
    <property type="protein sequence ID" value="PDY34142.1"/>
    <property type="molecule type" value="Genomic_DNA"/>
</dbReference>
<evidence type="ECO:0000313" key="2">
    <source>
        <dbReference type="Proteomes" id="UP000220111"/>
    </source>
</evidence>
<dbReference type="GO" id="GO:0008168">
    <property type="term" value="F:methyltransferase activity"/>
    <property type="evidence" value="ECO:0007669"/>
    <property type="project" value="UniProtKB-KW"/>
</dbReference>
<dbReference type="SUPFAM" id="SSF53335">
    <property type="entry name" value="S-adenosyl-L-methionine-dependent methyltransferases"/>
    <property type="match status" value="1"/>
</dbReference>
<dbReference type="GO" id="GO:0032259">
    <property type="term" value="P:methylation"/>
    <property type="evidence" value="ECO:0007669"/>
    <property type="project" value="UniProtKB-KW"/>
</dbReference>
<dbReference type="InterPro" id="IPR029063">
    <property type="entry name" value="SAM-dependent_MTases_sf"/>
</dbReference>
<evidence type="ECO:0000313" key="1">
    <source>
        <dbReference type="EMBL" id="PDY34142.1"/>
    </source>
</evidence>
<dbReference type="Pfam" id="PF13489">
    <property type="entry name" value="Methyltransf_23"/>
    <property type="match status" value="1"/>
</dbReference>
<sequence>MTFYQMLTPYYDEIFPANEKQINFIVSYLKKGSSILDVGAGTGNVAQALAEKGFIVTAMEPEERLAAKIRKKAAVYEGIFSVNTFGMQEIENVPEVFDCIYCIGNTLVHLDNKKEIFNFICGSYEKLKADGKLIIQIVNYEKVLTGSDFKFPVIEKKQLSFKRNYMLEGEKVLFTATLNVDDKELANSILLYPITKKQLLSMLKECGFRTVETFGNFKKEAYLPNGQALVLVATK</sequence>
<gene>
    <name evidence="1" type="ORF">COO17_28035</name>
</gene>
<comment type="caution">
    <text evidence="1">The sequence shown here is derived from an EMBL/GenBank/DDBJ whole genome shotgun (WGS) entry which is preliminary data.</text>
</comment>
<accession>A0A2A7BIZ3</accession>